<name>A0A4R6DF41_9MICO</name>
<comment type="caution">
    <text evidence="5">The sequence shown here is derived from an EMBL/GenBank/DDBJ whole genome shotgun (WGS) entry which is preliminary data.</text>
</comment>
<organism evidence="5 6">
    <name type="scientific">Curtobacterium flaccumfaciens</name>
    <dbReference type="NCBI Taxonomy" id="2035"/>
    <lineage>
        <taxon>Bacteria</taxon>
        <taxon>Bacillati</taxon>
        <taxon>Actinomycetota</taxon>
        <taxon>Actinomycetes</taxon>
        <taxon>Micrococcales</taxon>
        <taxon>Microbacteriaceae</taxon>
        <taxon>Curtobacterium</taxon>
    </lineage>
</organism>
<reference evidence="5 6" key="1">
    <citation type="submission" date="2019-03" db="EMBL/GenBank/DDBJ databases">
        <title>Genomic analyses of the natural microbiome of Caenorhabditis elegans.</title>
        <authorList>
            <person name="Samuel B."/>
        </authorList>
    </citation>
    <scope>NUCLEOTIDE SEQUENCE [LARGE SCALE GENOMIC DNA]</scope>
    <source>
        <strain evidence="5 6">JUb65</strain>
    </source>
</reference>
<dbReference type="Pfam" id="PF12833">
    <property type="entry name" value="HTH_18"/>
    <property type="match status" value="1"/>
</dbReference>
<dbReference type="SUPFAM" id="SSF46689">
    <property type="entry name" value="Homeodomain-like"/>
    <property type="match status" value="2"/>
</dbReference>
<evidence type="ECO:0000256" key="3">
    <source>
        <dbReference type="ARBA" id="ARBA00023163"/>
    </source>
</evidence>
<dbReference type="PROSITE" id="PS01124">
    <property type="entry name" value="HTH_ARAC_FAMILY_2"/>
    <property type="match status" value="1"/>
</dbReference>
<evidence type="ECO:0000259" key="4">
    <source>
        <dbReference type="PROSITE" id="PS01124"/>
    </source>
</evidence>
<keyword evidence="1" id="KW-0805">Transcription regulation</keyword>
<dbReference type="GO" id="GO:0043565">
    <property type="term" value="F:sequence-specific DNA binding"/>
    <property type="evidence" value="ECO:0007669"/>
    <property type="project" value="InterPro"/>
</dbReference>
<gene>
    <name evidence="5" type="ORF">EDF64_109110</name>
</gene>
<protein>
    <submittedName>
        <fullName evidence="5">AraC family transcriptional regulator</fullName>
    </submittedName>
</protein>
<feature type="domain" description="HTH araC/xylS-type" evidence="4">
    <location>
        <begin position="218"/>
        <end position="319"/>
    </location>
</feature>
<proteinExistence type="predicted"/>
<dbReference type="Proteomes" id="UP000295764">
    <property type="component" value="Unassembled WGS sequence"/>
</dbReference>
<keyword evidence="3" id="KW-0804">Transcription</keyword>
<dbReference type="InterPro" id="IPR035418">
    <property type="entry name" value="AraC-bd_2"/>
</dbReference>
<evidence type="ECO:0000256" key="2">
    <source>
        <dbReference type="ARBA" id="ARBA00023125"/>
    </source>
</evidence>
<dbReference type="GO" id="GO:0003700">
    <property type="term" value="F:DNA-binding transcription factor activity"/>
    <property type="evidence" value="ECO:0007669"/>
    <property type="project" value="InterPro"/>
</dbReference>
<dbReference type="InterPro" id="IPR009057">
    <property type="entry name" value="Homeodomain-like_sf"/>
</dbReference>
<dbReference type="Pfam" id="PF14525">
    <property type="entry name" value="AraC_binding_2"/>
    <property type="match status" value="1"/>
</dbReference>
<dbReference type="SMART" id="SM00342">
    <property type="entry name" value="HTH_ARAC"/>
    <property type="match status" value="1"/>
</dbReference>
<accession>A0A4R6DF41</accession>
<evidence type="ECO:0000313" key="6">
    <source>
        <dbReference type="Proteomes" id="UP000295764"/>
    </source>
</evidence>
<evidence type="ECO:0000313" key="5">
    <source>
        <dbReference type="EMBL" id="TDN43187.1"/>
    </source>
</evidence>
<dbReference type="Gene3D" id="1.10.10.60">
    <property type="entry name" value="Homeodomain-like"/>
    <property type="match status" value="1"/>
</dbReference>
<dbReference type="PANTHER" id="PTHR46796">
    <property type="entry name" value="HTH-TYPE TRANSCRIPTIONAL ACTIVATOR RHAS-RELATED"/>
    <property type="match status" value="1"/>
</dbReference>
<dbReference type="RefSeq" id="WP_133520438.1">
    <property type="nucleotide sequence ID" value="NZ_SNVW01000009.1"/>
</dbReference>
<dbReference type="OrthoDB" id="5464689at2"/>
<dbReference type="InterPro" id="IPR050204">
    <property type="entry name" value="AraC_XylS_family_regulators"/>
</dbReference>
<dbReference type="InterPro" id="IPR018060">
    <property type="entry name" value="HTH_AraC"/>
</dbReference>
<dbReference type="AlphaFoldDB" id="A0A4R6DF41"/>
<keyword evidence="2" id="KW-0238">DNA-binding</keyword>
<evidence type="ECO:0000256" key="1">
    <source>
        <dbReference type="ARBA" id="ARBA00023015"/>
    </source>
</evidence>
<dbReference type="EMBL" id="SNVW01000009">
    <property type="protein sequence ID" value="TDN43187.1"/>
    <property type="molecule type" value="Genomic_DNA"/>
</dbReference>
<sequence>MNVEPDPRIRFETSGVDLEAAIAMYQDAYEGAGFRAGPTERPFSYRFRVVGDDTMSFRSTRFDARMEGEIEARDEYVVMWLADGGGIVDRGRDEVAFAPGTPMMFPTGRPFAFDLQDVRQSLVQFERTYLEGIAAEDHGAAPAPLVFDHTQTPRPDDLRRWNAQVQRAATTVLGNAPVSPLVLAETARSTARALLRTFPHTVLGPDVTLPQGATGRVREAVEYMHAYAHTAISTTDVAERVGLSIRGLQQAFQRQVGSAPNAMLRGIRLDRARDELRRASPGELTVAAVAMRWGFAHLGRFSGAYAARFGEYPRDTLHG</sequence>